<reference evidence="4 5" key="1">
    <citation type="journal article" date="2019" name="Sci. Rep.">
        <title>Comparative genomics of chytrid fungi reveal insights into the obligate biotrophic and pathogenic lifestyle of Synchytrium endobioticum.</title>
        <authorList>
            <person name="van de Vossenberg B.T.L.H."/>
            <person name="Warris S."/>
            <person name="Nguyen H.D.T."/>
            <person name="van Gent-Pelzer M.P.E."/>
            <person name="Joly D.L."/>
            <person name="van de Geest H.C."/>
            <person name="Bonants P.J.M."/>
            <person name="Smith D.S."/>
            <person name="Levesque C.A."/>
            <person name="van der Lee T.A.J."/>
        </authorList>
    </citation>
    <scope>NUCLEOTIDE SEQUENCE [LARGE SCALE GENOMIC DNA]</scope>
    <source>
        <strain evidence="3 5">LEV6574</strain>
        <strain evidence="2 4">MB42</strain>
    </source>
</reference>
<gene>
    <name evidence="3" type="ORF">SeLEV6574_g01425</name>
    <name evidence="2" type="ORF">SeMB42_g06880</name>
</gene>
<dbReference type="Proteomes" id="UP000317494">
    <property type="component" value="Unassembled WGS sequence"/>
</dbReference>
<evidence type="ECO:0000313" key="3">
    <source>
        <dbReference type="EMBL" id="TPX49517.1"/>
    </source>
</evidence>
<dbReference type="EMBL" id="QEAM01000032">
    <property type="protein sequence ID" value="TPX49517.1"/>
    <property type="molecule type" value="Genomic_DNA"/>
</dbReference>
<protein>
    <submittedName>
        <fullName evidence="2">Uncharacterized protein</fullName>
    </submittedName>
</protein>
<sequence length="518" mass="59050">MPFLEDVEATNKEMVCAVMVLPSSSNPGSYIRTWWTLLMQFDMLAFVTWTRARFCSEAFVILSCQARFSGENSIPESHPSPSCVLDMLLQVAILLPLVSFQIHQASATDEYDSGQDSSSSPPRRFDDFFPIPHDRLVRQSPWYESSKKNRLYQLDPVIGKHSDPMRRLKTLFQDWDTKYELGRSGHLGPRVPKHYGEVARSYAQKLRDQEILQALDVFGLAIGFMDEFIEPHQFERMGTNELQRRELERVSKNVDTFDVSKPFAFSALPLCTIMLSQVYIDIVRKSSACMDTQEQLEAKADLESSSAVDRREMHSLYHSLVLKKLQLVHLHVQSLLTHYYGHTAREEEHISCPISEGLARLESTIEHHMDESLKVSSFTDSTDPYNVDLKNDERKLDFDEDGSSVGDDGAPVMDSSQWLASEDAAYSDAGMWQYSGKEEEWSSSATESVDKKEEYISHYEYHLPSNLWEDTPSSGTVHKHRSMDGYSHSTSVGGGSNARYYSDSSSSRGRFTFDRPRI</sequence>
<proteinExistence type="predicted"/>
<dbReference type="EMBL" id="QEAN01000420">
    <property type="protein sequence ID" value="TPX37786.1"/>
    <property type="molecule type" value="Genomic_DNA"/>
</dbReference>
<comment type="caution">
    <text evidence="2">The sequence shown here is derived from an EMBL/GenBank/DDBJ whole genome shotgun (WGS) entry which is preliminary data.</text>
</comment>
<evidence type="ECO:0000313" key="5">
    <source>
        <dbReference type="Proteomes" id="UP000320475"/>
    </source>
</evidence>
<organism evidence="2 4">
    <name type="scientific">Synchytrium endobioticum</name>
    <dbReference type="NCBI Taxonomy" id="286115"/>
    <lineage>
        <taxon>Eukaryota</taxon>
        <taxon>Fungi</taxon>
        <taxon>Fungi incertae sedis</taxon>
        <taxon>Chytridiomycota</taxon>
        <taxon>Chytridiomycota incertae sedis</taxon>
        <taxon>Chytridiomycetes</taxon>
        <taxon>Synchytriales</taxon>
        <taxon>Synchytriaceae</taxon>
        <taxon>Synchytrium</taxon>
    </lineage>
</organism>
<evidence type="ECO:0000313" key="4">
    <source>
        <dbReference type="Proteomes" id="UP000317494"/>
    </source>
</evidence>
<dbReference type="Proteomes" id="UP000320475">
    <property type="component" value="Unassembled WGS sequence"/>
</dbReference>
<name>A0A507CI11_9FUNG</name>
<feature type="region of interest" description="Disordered" evidence="1">
    <location>
        <begin position="472"/>
        <end position="518"/>
    </location>
</feature>
<dbReference type="AlphaFoldDB" id="A0A507CI11"/>
<evidence type="ECO:0000313" key="2">
    <source>
        <dbReference type="EMBL" id="TPX37786.1"/>
    </source>
</evidence>
<accession>A0A507CI11</accession>
<keyword evidence="4" id="KW-1185">Reference proteome</keyword>
<dbReference type="VEuPathDB" id="FungiDB:SeMB42_g06880"/>
<evidence type="ECO:0000256" key="1">
    <source>
        <dbReference type="SAM" id="MobiDB-lite"/>
    </source>
</evidence>